<evidence type="ECO:0000313" key="3">
    <source>
        <dbReference type="Proteomes" id="UP000018888"/>
    </source>
</evidence>
<reference evidence="2 3" key="1">
    <citation type="journal article" date="2013" name="Proc. Natl. Acad. Sci. U.S.A.">
        <title>Genome of an arbuscular mycorrhizal fungus provides insight into the oldest plant symbiosis.</title>
        <authorList>
            <person name="Tisserant E."/>
            <person name="Malbreil M."/>
            <person name="Kuo A."/>
            <person name="Kohler A."/>
            <person name="Symeonidi A."/>
            <person name="Balestrini R."/>
            <person name="Charron P."/>
            <person name="Duensing N."/>
            <person name="Frei Dit Frey N."/>
            <person name="Gianinazzi-Pearson V."/>
            <person name="Gilbert L.B."/>
            <person name="Handa Y."/>
            <person name="Herr J.R."/>
            <person name="Hijri M."/>
            <person name="Koul R."/>
            <person name="Kawaguchi M."/>
            <person name="Krajinski F."/>
            <person name="Lammers P.J."/>
            <person name="Masclaux F.G."/>
            <person name="Murat C."/>
            <person name="Morin E."/>
            <person name="Ndikumana S."/>
            <person name="Pagni M."/>
            <person name="Petitpierre D."/>
            <person name="Requena N."/>
            <person name="Rosikiewicz P."/>
            <person name="Riley R."/>
            <person name="Saito K."/>
            <person name="San Clemente H."/>
            <person name="Shapiro H."/>
            <person name="van Tuinen D."/>
            <person name="Becard G."/>
            <person name="Bonfante P."/>
            <person name="Paszkowski U."/>
            <person name="Shachar-Hill Y.Y."/>
            <person name="Tuskan G.A."/>
            <person name="Young P.W."/>
            <person name="Sanders I.R."/>
            <person name="Henrissat B."/>
            <person name="Rensing S.A."/>
            <person name="Grigoriev I.V."/>
            <person name="Corradi N."/>
            <person name="Roux C."/>
            <person name="Martin F."/>
        </authorList>
    </citation>
    <scope>NUCLEOTIDE SEQUENCE [LARGE SCALE GENOMIC DNA]</scope>
    <source>
        <strain evidence="3">DAOM 181602 / DAOM 197198 / MUCL 43194</strain>
        <strain evidence="2">DAOM 197198</strain>
    </source>
</reference>
<sequence length="98" mass="11632">MDVSRWVVGLESEVCRLLETNMHLERDKNHKDKYSQNPKVTSEFISNLIQLLQEILKDLKTWTKTKRLWYQESAMHVILKASQKSKIVHLKGGYYIQD</sequence>
<evidence type="ECO:0000313" key="1">
    <source>
        <dbReference type="EMBL" id="ESA09869.1"/>
    </source>
</evidence>
<dbReference type="HOGENOM" id="CLU_2334718_0_0_1"/>
<dbReference type="Proteomes" id="UP000018888">
    <property type="component" value="Unassembled WGS sequence"/>
</dbReference>
<dbReference type="AlphaFoldDB" id="U9TNV5"/>
<proteinExistence type="predicted"/>
<dbReference type="EMBL" id="KI287645">
    <property type="protein sequence ID" value="ESA09869.1"/>
    <property type="molecule type" value="Genomic_DNA"/>
</dbReference>
<organism evidence="1">
    <name type="scientific">Rhizophagus irregularis (strain DAOM 181602 / DAOM 197198 / MUCL 43194)</name>
    <name type="common">Arbuscular mycorrhizal fungus</name>
    <name type="synonym">Glomus intraradices</name>
    <dbReference type="NCBI Taxonomy" id="747089"/>
    <lineage>
        <taxon>Eukaryota</taxon>
        <taxon>Fungi</taxon>
        <taxon>Fungi incertae sedis</taxon>
        <taxon>Mucoromycota</taxon>
        <taxon>Glomeromycotina</taxon>
        <taxon>Glomeromycetes</taxon>
        <taxon>Glomerales</taxon>
        <taxon>Glomeraceae</taxon>
        <taxon>Rhizophagus</taxon>
    </lineage>
</organism>
<evidence type="ECO:0000313" key="2">
    <source>
        <dbReference type="EMBL" id="POG71740.1"/>
    </source>
</evidence>
<accession>U9TNV5</accession>
<dbReference type="EMBL" id="AUPC02000104">
    <property type="protein sequence ID" value="POG71740.1"/>
    <property type="molecule type" value="Genomic_DNA"/>
</dbReference>
<reference evidence="2 3" key="3">
    <citation type="journal article" date="2018" name="New Phytol.">
        <title>High intraspecific genome diversity in the model arbuscular mycorrhizal symbiont Rhizophagus irregularis.</title>
        <authorList>
            <person name="Chen E.C.H."/>
            <person name="Morin E."/>
            <person name="Beaudet D."/>
            <person name="Noel J."/>
            <person name="Yildirir G."/>
            <person name="Ndikumana S."/>
            <person name="Charron P."/>
            <person name="St-Onge C."/>
            <person name="Giorgi J."/>
            <person name="Kruger M."/>
            <person name="Marton T."/>
            <person name="Ropars J."/>
            <person name="Grigoriev I.V."/>
            <person name="Hainaut M."/>
            <person name="Henrissat B."/>
            <person name="Roux C."/>
            <person name="Martin F."/>
            <person name="Corradi N."/>
        </authorList>
    </citation>
    <scope>NUCLEOTIDE SEQUENCE [LARGE SCALE GENOMIC DNA]</scope>
    <source>
        <strain evidence="3">DAOM 181602 / DAOM 197198 / MUCL 43194</strain>
        <strain evidence="2">DAOM 197198</strain>
    </source>
</reference>
<name>U9TNV5_RHIID</name>
<reference evidence="1" key="2">
    <citation type="submission" date="2013-07" db="EMBL/GenBank/DDBJ databases">
        <title>The genome of an arbuscular mycorrhizal fungus provides insights into the evolution of the oldest plant symbiosis.</title>
        <authorList>
            <consortium name="DOE Joint Genome Institute"/>
            <person name="Tisserant E."/>
            <person name="Malbreil M."/>
            <person name="Kuo A."/>
            <person name="Kohler A."/>
            <person name="Symeonidi A."/>
            <person name="Balestrini R."/>
            <person name="Charron P."/>
            <person name="Duensing N."/>
            <person name="Frei-dit-Frey N."/>
            <person name="Gianinazzi-Pearson V."/>
            <person name="Gilbert B."/>
            <person name="Handa Y."/>
            <person name="Hijri M."/>
            <person name="Kaul R."/>
            <person name="Kawaguchi M."/>
            <person name="Krajinski F."/>
            <person name="Lammers P."/>
            <person name="Lapierre D."/>
            <person name="Masclaux F.G."/>
            <person name="Murat C."/>
            <person name="Morin E."/>
            <person name="Ndikumana S."/>
            <person name="Pagni M."/>
            <person name="Petitpierre D."/>
            <person name="Requena N."/>
            <person name="Rosikiewicz P."/>
            <person name="Riley R."/>
            <person name="Saito K."/>
            <person name="San Clemente H."/>
            <person name="Shapiro H."/>
            <person name="van Tuinen D."/>
            <person name="Becard G."/>
            <person name="Bonfante P."/>
            <person name="Paszkowski U."/>
            <person name="Shachar-Hill Y."/>
            <person name="Young J.P."/>
            <person name="Sanders I.R."/>
            <person name="Henrissat B."/>
            <person name="Rensing S.A."/>
            <person name="Grigoriev I.V."/>
            <person name="Corradi N."/>
            <person name="Roux C."/>
            <person name="Martin F."/>
        </authorList>
    </citation>
    <scope>NUCLEOTIDE SEQUENCE</scope>
    <source>
        <strain evidence="1">DAOM 197198</strain>
    </source>
</reference>
<keyword evidence="3" id="KW-1185">Reference proteome</keyword>
<protein>
    <submittedName>
        <fullName evidence="1">Uncharacterized protein</fullName>
    </submittedName>
</protein>
<gene>
    <name evidence="2" type="ORF">GLOIN_2v1875701</name>
    <name evidence="1" type="ORF">GLOINDRAFT_30046</name>
</gene>